<keyword evidence="2" id="KW-1185">Reference proteome</keyword>
<protein>
    <submittedName>
        <fullName evidence="1">Uncharacterized protein</fullName>
    </submittedName>
</protein>
<name>W0DNR6_9GAMM</name>
<dbReference type="AlphaFoldDB" id="W0DNR6"/>
<dbReference type="KEGG" id="tti:THITH_12650"/>
<dbReference type="EMBL" id="CP007029">
    <property type="protein sequence ID" value="AHF00215.1"/>
    <property type="molecule type" value="Genomic_DNA"/>
</dbReference>
<organism evidence="1 2">
    <name type="scientific">Thioalkalivibrio paradoxus ARh 1</name>
    <dbReference type="NCBI Taxonomy" id="713585"/>
    <lineage>
        <taxon>Bacteria</taxon>
        <taxon>Pseudomonadati</taxon>
        <taxon>Pseudomonadota</taxon>
        <taxon>Gammaproteobacteria</taxon>
        <taxon>Chromatiales</taxon>
        <taxon>Ectothiorhodospiraceae</taxon>
        <taxon>Thioalkalivibrio</taxon>
    </lineage>
</organism>
<accession>W0DNR6</accession>
<evidence type="ECO:0000313" key="1">
    <source>
        <dbReference type="EMBL" id="AHF00215.1"/>
    </source>
</evidence>
<dbReference type="STRING" id="713585.THITH_12650"/>
<gene>
    <name evidence="1" type="ORF">THITH_12650</name>
</gene>
<sequence>MRDQKHIAVLFHARSLRKDLRSSVVFHLADRWRASGHRVTMLRGTRRYVPADVLFVHVDLSVVPDEYLELASRYPAAINHRVKDIRKSRISEQLVSAHDQWNGPVIVKSDLNYGGEPERRLGTPRALRWARAGGVLGRLHRSWLGGSIPGGWQSYRLYQRAGLVPPELWEDPAVVIERFLPEVEAGRFHLRVYQFLGDRSTCRRLASDVPIVKAANRLHSEQVEPHPIVATWRDRLGLDYGKLDYVIHEGTPILLDVNKTTGVDHLSAPERQRRRQYLAEGIGSFFV</sequence>
<dbReference type="HOGENOM" id="CLU_969556_0_0_6"/>
<proteinExistence type="predicted"/>
<reference evidence="1 2" key="1">
    <citation type="submission" date="2013-12" db="EMBL/GenBank/DDBJ databases">
        <authorList>
            <consortium name="DOE Joint Genome Institute"/>
            <person name="Muyzer G."/>
            <person name="Huntemann M."/>
            <person name="Han J."/>
            <person name="Chen A."/>
            <person name="Kyrpides N."/>
            <person name="Mavromatis K."/>
            <person name="Markowitz V."/>
            <person name="Palaniappan K."/>
            <person name="Ivanova N."/>
            <person name="Schaumberg A."/>
            <person name="Pati A."/>
            <person name="Liolios K."/>
            <person name="Nordberg H.P."/>
            <person name="Cantor M.N."/>
            <person name="Hua S.X."/>
            <person name="Woyke T."/>
        </authorList>
    </citation>
    <scope>NUCLEOTIDE SEQUENCE [LARGE SCALE GENOMIC DNA]</scope>
    <source>
        <strain evidence="1 2">ARh 1</strain>
    </source>
</reference>
<dbReference type="Proteomes" id="UP000005289">
    <property type="component" value="Chromosome"/>
</dbReference>
<evidence type="ECO:0000313" key="2">
    <source>
        <dbReference type="Proteomes" id="UP000005289"/>
    </source>
</evidence>